<organism evidence="1 2">
    <name type="scientific">Vigna unguiculata</name>
    <name type="common">Cowpea</name>
    <dbReference type="NCBI Taxonomy" id="3917"/>
    <lineage>
        <taxon>Eukaryota</taxon>
        <taxon>Viridiplantae</taxon>
        <taxon>Streptophyta</taxon>
        <taxon>Embryophyta</taxon>
        <taxon>Tracheophyta</taxon>
        <taxon>Spermatophyta</taxon>
        <taxon>Magnoliopsida</taxon>
        <taxon>eudicotyledons</taxon>
        <taxon>Gunneridae</taxon>
        <taxon>Pentapetalae</taxon>
        <taxon>rosids</taxon>
        <taxon>fabids</taxon>
        <taxon>Fabales</taxon>
        <taxon>Fabaceae</taxon>
        <taxon>Papilionoideae</taxon>
        <taxon>50 kb inversion clade</taxon>
        <taxon>NPAAA clade</taxon>
        <taxon>indigoferoid/millettioid clade</taxon>
        <taxon>Phaseoleae</taxon>
        <taxon>Vigna</taxon>
    </lineage>
</organism>
<proteinExistence type="predicted"/>
<accession>A0A4D6MEC9</accession>
<reference evidence="1 2" key="1">
    <citation type="submission" date="2019-04" db="EMBL/GenBank/DDBJ databases">
        <title>An improved genome assembly and genetic linkage map for asparagus bean, Vigna unguiculata ssp. sesquipedialis.</title>
        <authorList>
            <person name="Xia Q."/>
            <person name="Zhang R."/>
            <person name="Dong Y."/>
        </authorList>
    </citation>
    <scope>NUCLEOTIDE SEQUENCE [LARGE SCALE GENOMIC DNA]</scope>
    <source>
        <tissue evidence="1">Leaf</tissue>
    </source>
</reference>
<protein>
    <submittedName>
        <fullName evidence="1">Uncharacterized protein</fullName>
    </submittedName>
</protein>
<gene>
    <name evidence="1" type="ORF">DEO72_LG7g1088</name>
</gene>
<evidence type="ECO:0000313" key="2">
    <source>
        <dbReference type="Proteomes" id="UP000501690"/>
    </source>
</evidence>
<name>A0A4D6MEC9_VIGUN</name>
<dbReference type="EMBL" id="CP039351">
    <property type="protein sequence ID" value="QCD99802.1"/>
    <property type="molecule type" value="Genomic_DNA"/>
</dbReference>
<evidence type="ECO:0000313" key="1">
    <source>
        <dbReference type="EMBL" id="QCD99802.1"/>
    </source>
</evidence>
<sequence>MGIQTLICPNSILSFTFQKTRSSLPPLSSHNSLLGLAVNLLQASSSPVSAPPLWPSLGQSCSLCACRSVLLACFPLFVHERTVVSIGFLAQVSMSRLGKINKARPSCLTRAVAQVTHVALERASISPKLEGSRLSEIPREAIVPLFEPSPRRRGLA</sequence>
<dbReference type="Proteomes" id="UP000501690">
    <property type="component" value="Linkage Group LG7"/>
</dbReference>
<keyword evidence="2" id="KW-1185">Reference proteome</keyword>
<dbReference type="AlphaFoldDB" id="A0A4D6MEC9"/>